<reference evidence="3 4" key="1">
    <citation type="submission" date="2019-09" db="EMBL/GenBank/DDBJ databases">
        <title>Draft genome of the ectomycorrhizal ascomycete Sphaerosporella brunnea.</title>
        <authorList>
            <consortium name="DOE Joint Genome Institute"/>
            <person name="Benucci G.M."/>
            <person name="Marozzi G."/>
            <person name="Antonielli L."/>
            <person name="Sanchez S."/>
            <person name="Marco P."/>
            <person name="Wang X."/>
            <person name="Falini L.B."/>
            <person name="Barry K."/>
            <person name="Haridas S."/>
            <person name="Lipzen A."/>
            <person name="Labutti K."/>
            <person name="Grigoriev I.V."/>
            <person name="Murat C."/>
            <person name="Martin F."/>
            <person name="Albertini E."/>
            <person name="Donnini D."/>
            <person name="Bonito G."/>
        </authorList>
    </citation>
    <scope>NUCLEOTIDE SEQUENCE [LARGE SCALE GENOMIC DNA]</scope>
    <source>
        <strain evidence="3 4">Sb_GMNB300</strain>
    </source>
</reference>
<dbReference type="PANTHER" id="PTHR34883:SF17">
    <property type="entry name" value="CUPREDOXIN"/>
    <property type="match status" value="1"/>
</dbReference>
<dbReference type="InterPro" id="IPR052953">
    <property type="entry name" value="Ser-rich/MCO-related"/>
</dbReference>
<comment type="caution">
    <text evidence="3">The sequence shown here is derived from an EMBL/GenBank/DDBJ whole genome shotgun (WGS) entry which is preliminary data.</text>
</comment>
<feature type="region of interest" description="Disordered" evidence="1">
    <location>
        <begin position="170"/>
        <end position="218"/>
    </location>
</feature>
<feature type="signal peptide" evidence="2">
    <location>
        <begin position="1"/>
        <end position="22"/>
    </location>
</feature>
<proteinExistence type="predicted"/>
<gene>
    <name evidence="3" type="ORF">FN846DRAFT_404093</name>
</gene>
<dbReference type="Gene3D" id="2.60.40.420">
    <property type="entry name" value="Cupredoxins - blue copper proteins"/>
    <property type="match status" value="1"/>
</dbReference>
<evidence type="ECO:0000256" key="2">
    <source>
        <dbReference type="SAM" id="SignalP"/>
    </source>
</evidence>
<dbReference type="EMBL" id="VXIS01000033">
    <property type="protein sequence ID" value="KAA8911633.1"/>
    <property type="molecule type" value="Genomic_DNA"/>
</dbReference>
<protein>
    <recommendedName>
        <fullName evidence="5">Cupredoxin</fullName>
    </recommendedName>
</protein>
<dbReference type="AlphaFoldDB" id="A0A5J5F4Z9"/>
<evidence type="ECO:0008006" key="5">
    <source>
        <dbReference type="Google" id="ProtNLM"/>
    </source>
</evidence>
<dbReference type="InParanoid" id="A0A5J5F4Z9"/>
<dbReference type="OrthoDB" id="2331100at2759"/>
<evidence type="ECO:0000313" key="3">
    <source>
        <dbReference type="EMBL" id="KAA8911633.1"/>
    </source>
</evidence>
<accession>A0A5J5F4Z9</accession>
<dbReference type="InterPro" id="IPR008972">
    <property type="entry name" value="Cupredoxin"/>
</dbReference>
<keyword evidence="4" id="KW-1185">Reference proteome</keyword>
<dbReference type="SUPFAM" id="SSF49503">
    <property type="entry name" value="Cupredoxins"/>
    <property type="match status" value="1"/>
</dbReference>
<keyword evidence="2" id="KW-0732">Signal</keyword>
<evidence type="ECO:0000256" key="1">
    <source>
        <dbReference type="SAM" id="MobiDB-lite"/>
    </source>
</evidence>
<feature type="compositionally biased region" description="Polar residues" evidence="1">
    <location>
        <begin position="195"/>
        <end position="213"/>
    </location>
</feature>
<organism evidence="3 4">
    <name type="scientific">Sphaerosporella brunnea</name>
    <dbReference type="NCBI Taxonomy" id="1250544"/>
    <lineage>
        <taxon>Eukaryota</taxon>
        <taxon>Fungi</taxon>
        <taxon>Dikarya</taxon>
        <taxon>Ascomycota</taxon>
        <taxon>Pezizomycotina</taxon>
        <taxon>Pezizomycetes</taxon>
        <taxon>Pezizales</taxon>
        <taxon>Pyronemataceae</taxon>
        <taxon>Sphaerosporella</taxon>
    </lineage>
</organism>
<name>A0A5J5F4Z9_9PEZI</name>
<dbReference type="Proteomes" id="UP000326924">
    <property type="component" value="Unassembled WGS sequence"/>
</dbReference>
<feature type="compositionally biased region" description="Low complexity" evidence="1">
    <location>
        <begin position="170"/>
        <end position="180"/>
    </location>
</feature>
<dbReference type="PANTHER" id="PTHR34883">
    <property type="entry name" value="SERINE-RICH PROTEIN, PUTATIVE-RELATED-RELATED"/>
    <property type="match status" value="1"/>
</dbReference>
<dbReference type="CDD" id="cd00920">
    <property type="entry name" value="Cupredoxin"/>
    <property type="match status" value="1"/>
</dbReference>
<sequence length="245" mass="24529">MHFSRKALTSAATALLFSTATAQQLNITVPSGQVMTHVIQVSDANGTLAFFPSELTANKGDLLQFQFWPKAHSVAQSSFASPCQPLDSAGTTGFWSGFMPVTPQDTTMPVFSVVVNDTKPIWAYCATGKHCQAGMALVVNPPVGKTLAMYQAAAKSVEVTGIPSTVEGGTATNGTAAGPAPSGGLGSGDVAAGGNTTVPAGSSAVMPSTQPSSTGATAGAAGLKVTTGKAMVALVAAFVGFVCVV</sequence>
<feature type="chain" id="PRO_5023862195" description="Cupredoxin" evidence="2">
    <location>
        <begin position="23"/>
        <end position="245"/>
    </location>
</feature>
<evidence type="ECO:0000313" key="4">
    <source>
        <dbReference type="Proteomes" id="UP000326924"/>
    </source>
</evidence>